<dbReference type="OrthoDB" id="5298214at2"/>
<dbReference type="NCBIfam" id="NF008657">
    <property type="entry name" value="PRK11657.1"/>
    <property type="match status" value="1"/>
</dbReference>
<dbReference type="InterPro" id="IPR033954">
    <property type="entry name" value="DiS-bond_Isoase_DsbC/G"/>
</dbReference>
<evidence type="ECO:0000313" key="4">
    <source>
        <dbReference type="Proteomes" id="UP000064243"/>
    </source>
</evidence>
<comment type="function">
    <text evidence="1">Required for disulfide bond formation in some periplasmic proteins. Acts by transferring its disulfide bond to other proteins and is reduced in the process.</text>
</comment>
<keyword evidence="1" id="KW-0574">Periplasm</keyword>
<dbReference type="InterPro" id="IPR009094">
    <property type="entry name" value="DiS-bond_isomerase_DsbC/G_N_sf"/>
</dbReference>
<dbReference type="InterPro" id="IPR036249">
    <property type="entry name" value="Thioredoxin-like_sf"/>
</dbReference>
<organism evidence="3 4">
    <name type="scientific">Thiobacillus denitrificans</name>
    <dbReference type="NCBI Taxonomy" id="36861"/>
    <lineage>
        <taxon>Bacteria</taxon>
        <taxon>Pseudomonadati</taxon>
        <taxon>Pseudomonadota</taxon>
        <taxon>Betaproteobacteria</taxon>
        <taxon>Nitrosomonadales</taxon>
        <taxon>Thiobacillaceae</taxon>
        <taxon>Thiobacillus</taxon>
    </lineage>
</organism>
<dbReference type="RefSeq" id="WP_059753651.1">
    <property type="nucleotide sequence ID" value="NZ_LDUG01000018.1"/>
</dbReference>
<keyword evidence="4" id="KW-1185">Reference proteome</keyword>
<dbReference type="InterPro" id="IPR012336">
    <property type="entry name" value="Thioredoxin-like_fold"/>
</dbReference>
<feature type="signal peptide" evidence="1">
    <location>
        <begin position="1"/>
        <end position="25"/>
    </location>
</feature>
<dbReference type="CDD" id="cd03020">
    <property type="entry name" value="DsbA_DsbC_DsbG"/>
    <property type="match status" value="1"/>
</dbReference>
<dbReference type="PANTHER" id="PTHR35272:SF4">
    <property type="entry name" value="THIOL:DISULFIDE INTERCHANGE PROTEIN DSBG"/>
    <property type="match status" value="1"/>
</dbReference>
<evidence type="ECO:0000313" key="3">
    <source>
        <dbReference type="EMBL" id="KVW97084.1"/>
    </source>
</evidence>
<comment type="similarity">
    <text evidence="1">Belongs to the thioredoxin family. DsbC subfamily.</text>
</comment>
<dbReference type="GO" id="GO:0042597">
    <property type="term" value="C:periplasmic space"/>
    <property type="evidence" value="ECO:0007669"/>
    <property type="project" value="UniProtKB-SubCell"/>
</dbReference>
<accession>A0A119CWS1</accession>
<protein>
    <recommendedName>
        <fullName evidence="1">Thiol:disulfide interchange protein</fullName>
    </recommendedName>
</protein>
<dbReference type="SUPFAM" id="SSF54423">
    <property type="entry name" value="DsbC/DsbG N-terminal domain-like"/>
    <property type="match status" value="1"/>
</dbReference>
<dbReference type="SUPFAM" id="SSF52833">
    <property type="entry name" value="Thioredoxin-like"/>
    <property type="match status" value="1"/>
</dbReference>
<keyword evidence="1" id="KW-0676">Redox-active center</keyword>
<comment type="caution">
    <text evidence="3">The sequence shown here is derived from an EMBL/GenBank/DDBJ whole genome shotgun (WGS) entry which is preliminary data.</text>
</comment>
<gene>
    <name evidence="3" type="ORF">ABW22_06720</name>
</gene>
<keyword evidence="1" id="KW-0732">Signal</keyword>
<proteinExistence type="inferred from homology"/>
<name>A0A119CWS1_THIDE</name>
<dbReference type="Proteomes" id="UP000064243">
    <property type="component" value="Unassembled WGS sequence"/>
</dbReference>
<evidence type="ECO:0000259" key="2">
    <source>
        <dbReference type="Pfam" id="PF13098"/>
    </source>
</evidence>
<dbReference type="Pfam" id="PF13098">
    <property type="entry name" value="Thioredoxin_2"/>
    <property type="match status" value="1"/>
</dbReference>
<feature type="chain" id="PRO_5010004662" description="Thiol:disulfide interchange protein" evidence="1">
    <location>
        <begin position="26"/>
        <end position="256"/>
    </location>
</feature>
<comment type="subcellular location">
    <subcellularLocation>
        <location evidence="1">Periplasm</location>
    </subcellularLocation>
</comment>
<dbReference type="Gene3D" id="3.10.450.70">
    <property type="entry name" value="Disulphide bond isomerase, DsbC/G, N-terminal"/>
    <property type="match status" value="1"/>
</dbReference>
<dbReference type="InterPro" id="IPR051470">
    <property type="entry name" value="Thiol:disulfide_interchange"/>
</dbReference>
<sequence>MIKKRSLLFAGLLTLFGSMVLSAQAKDWPAPIKALEAQGVEVIGTFKAPGGLTGYAGMIEQQPLAIYLTADGKQAIVGSMIDGKGNNLSQKPLEQLVSKPMTDRVWKQLEKSTWIGDGKTTAPRIVYTFTDPNCPYCNKFWNDARPWVTSGKVQLRHVMVAILGPTSPGKAAAILAAKDPQAALTQHEQEHAKGGTKPLSQVPEKIRAQLDANQKLMQQLGASATPTIFYKDASGKLQKMQGAPSAEMLGKIMGPR</sequence>
<dbReference type="PATRIC" id="fig|36861.3.peg.818"/>
<dbReference type="EMBL" id="LDUG01000018">
    <property type="protein sequence ID" value="KVW97084.1"/>
    <property type="molecule type" value="Genomic_DNA"/>
</dbReference>
<dbReference type="AlphaFoldDB" id="A0A119CWS1"/>
<dbReference type="PANTHER" id="PTHR35272">
    <property type="entry name" value="THIOL:DISULFIDE INTERCHANGE PROTEIN DSBC-RELATED"/>
    <property type="match status" value="1"/>
</dbReference>
<dbReference type="Gene3D" id="3.40.30.10">
    <property type="entry name" value="Glutaredoxin"/>
    <property type="match status" value="1"/>
</dbReference>
<evidence type="ECO:0000256" key="1">
    <source>
        <dbReference type="RuleBase" id="RU364038"/>
    </source>
</evidence>
<feature type="domain" description="Thioredoxin-like fold" evidence="2">
    <location>
        <begin position="122"/>
        <end position="251"/>
    </location>
</feature>
<reference evidence="3 4" key="1">
    <citation type="journal article" date="2015" name="Appl. Environ. Microbiol.">
        <title>Aerobic and Anaerobic Thiosulfate Oxidation by a Cold-Adapted, Subglacial Chemoautotroph.</title>
        <authorList>
            <person name="Harrold Z.R."/>
            <person name="Skidmore M.L."/>
            <person name="Hamilton T.L."/>
            <person name="Desch L."/>
            <person name="Amada K."/>
            <person name="van Gelder W."/>
            <person name="Glover K."/>
            <person name="Roden E.E."/>
            <person name="Boyd E.S."/>
        </authorList>
    </citation>
    <scope>NUCLEOTIDE SEQUENCE [LARGE SCALE GENOMIC DNA]</scope>
    <source>
        <strain evidence="3 4">RG</strain>
    </source>
</reference>